<feature type="transmembrane region" description="Helical" evidence="1">
    <location>
        <begin position="213"/>
        <end position="238"/>
    </location>
</feature>
<dbReference type="SUPFAM" id="SSF81321">
    <property type="entry name" value="Family A G protein-coupled receptor-like"/>
    <property type="match status" value="1"/>
</dbReference>
<comment type="caution">
    <text evidence="2">The sequence shown here is derived from an EMBL/GenBank/DDBJ whole genome shotgun (WGS) entry which is preliminary data.</text>
</comment>
<accession>A0A4C1UQK7</accession>
<sequence length="288" mass="32199">MGKKCEHISLYQRATRAGEHEDAGPKFIHVTNLSRGKAVKMSVKHKRACKLPVSKWSSSLMNNRNLRVTGALPVSCIEIRIADKEEINGGRVRNISKASVQVRDRAQLCDDNNCGLRLEFDNIVSSGGAESGTIIRCCQGLNENFGGSLLPPLLHFPTIVYIIPKQEAGGLLRRSECSWAAMTTYSLVTRKMTLGNCLGLGERPYHPPWWGQLAWFIVFAVMLLLAILGNTLVIWIVLGKSLKTYPNKRNQLAIMKYKSIPHYTFARLANSVTPLESEECLIMARNRF</sequence>
<evidence type="ECO:0000313" key="3">
    <source>
        <dbReference type="Proteomes" id="UP000299102"/>
    </source>
</evidence>
<dbReference type="OrthoDB" id="5981855at2759"/>
<name>A0A4C1UQK7_EUMVA</name>
<dbReference type="Proteomes" id="UP000299102">
    <property type="component" value="Unassembled WGS sequence"/>
</dbReference>
<gene>
    <name evidence="2" type="ORF">EVAR_19113_1</name>
</gene>
<protein>
    <submittedName>
        <fullName evidence="2">Uncharacterized protein</fullName>
    </submittedName>
</protein>
<keyword evidence="3" id="KW-1185">Reference proteome</keyword>
<keyword evidence="1" id="KW-0812">Transmembrane</keyword>
<evidence type="ECO:0000313" key="2">
    <source>
        <dbReference type="EMBL" id="GBP28262.1"/>
    </source>
</evidence>
<keyword evidence="1" id="KW-0472">Membrane</keyword>
<dbReference type="AlphaFoldDB" id="A0A4C1UQK7"/>
<keyword evidence="1" id="KW-1133">Transmembrane helix</keyword>
<dbReference type="EMBL" id="BGZK01000204">
    <property type="protein sequence ID" value="GBP28262.1"/>
    <property type="molecule type" value="Genomic_DNA"/>
</dbReference>
<evidence type="ECO:0000256" key="1">
    <source>
        <dbReference type="SAM" id="Phobius"/>
    </source>
</evidence>
<reference evidence="2 3" key="1">
    <citation type="journal article" date="2019" name="Commun. Biol.">
        <title>The bagworm genome reveals a unique fibroin gene that provides high tensile strength.</title>
        <authorList>
            <person name="Kono N."/>
            <person name="Nakamura H."/>
            <person name="Ohtoshi R."/>
            <person name="Tomita M."/>
            <person name="Numata K."/>
            <person name="Arakawa K."/>
        </authorList>
    </citation>
    <scope>NUCLEOTIDE SEQUENCE [LARGE SCALE GENOMIC DNA]</scope>
</reference>
<organism evidence="2 3">
    <name type="scientific">Eumeta variegata</name>
    <name type="common">Bagworm moth</name>
    <name type="synonym">Eumeta japonica</name>
    <dbReference type="NCBI Taxonomy" id="151549"/>
    <lineage>
        <taxon>Eukaryota</taxon>
        <taxon>Metazoa</taxon>
        <taxon>Ecdysozoa</taxon>
        <taxon>Arthropoda</taxon>
        <taxon>Hexapoda</taxon>
        <taxon>Insecta</taxon>
        <taxon>Pterygota</taxon>
        <taxon>Neoptera</taxon>
        <taxon>Endopterygota</taxon>
        <taxon>Lepidoptera</taxon>
        <taxon>Glossata</taxon>
        <taxon>Ditrysia</taxon>
        <taxon>Tineoidea</taxon>
        <taxon>Psychidae</taxon>
        <taxon>Oiketicinae</taxon>
        <taxon>Eumeta</taxon>
    </lineage>
</organism>
<proteinExistence type="predicted"/>